<dbReference type="GO" id="GO:0016020">
    <property type="term" value="C:membrane"/>
    <property type="evidence" value="ECO:0007669"/>
    <property type="project" value="UniProtKB-SubCell"/>
</dbReference>
<dbReference type="InterPro" id="IPR036259">
    <property type="entry name" value="MFS_trans_sf"/>
</dbReference>
<dbReference type="Proteomes" id="UP000027195">
    <property type="component" value="Unassembled WGS sequence"/>
</dbReference>
<dbReference type="PANTHER" id="PTHR42718">
    <property type="entry name" value="MAJOR FACILITATOR SUPERFAMILY MULTIDRUG TRANSPORTER MFSC"/>
    <property type="match status" value="1"/>
</dbReference>
<evidence type="ECO:0000313" key="8">
    <source>
        <dbReference type="EMBL" id="KDQ08068.1"/>
    </source>
</evidence>
<feature type="compositionally biased region" description="Pro residues" evidence="5">
    <location>
        <begin position="9"/>
        <end position="23"/>
    </location>
</feature>
<organism evidence="8 9">
    <name type="scientific">Botryobasidium botryosum (strain FD-172 SS1)</name>
    <dbReference type="NCBI Taxonomy" id="930990"/>
    <lineage>
        <taxon>Eukaryota</taxon>
        <taxon>Fungi</taxon>
        <taxon>Dikarya</taxon>
        <taxon>Basidiomycota</taxon>
        <taxon>Agaricomycotina</taxon>
        <taxon>Agaricomycetes</taxon>
        <taxon>Cantharellales</taxon>
        <taxon>Botryobasidiaceae</taxon>
        <taxon>Botryobasidium</taxon>
    </lineage>
</organism>
<keyword evidence="2 6" id="KW-0812">Transmembrane</keyword>
<name>A0A067LXE9_BOTB1</name>
<feature type="transmembrane region" description="Helical" evidence="6">
    <location>
        <begin position="69"/>
        <end position="86"/>
    </location>
</feature>
<gene>
    <name evidence="8" type="ORF">BOTBODRAFT_38288</name>
</gene>
<feature type="transmembrane region" description="Helical" evidence="6">
    <location>
        <begin position="297"/>
        <end position="320"/>
    </location>
</feature>
<feature type="region of interest" description="Disordered" evidence="5">
    <location>
        <begin position="1"/>
        <end position="23"/>
    </location>
</feature>
<evidence type="ECO:0000259" key="7">
    <source>
        <dbReference type="PROSITE" id="PS50850"/>
    </source>
</evidence>
<evidence type="ECO:0000256" key="3">
    <source>
        <dbReference type="ARBA" id="ARBA00022989"/>
    </source>
</evidence>
<dbReference type="PROSITE" id="PS50850">
    <property type="entry name" value="MFS"/>
    <property type="match status" value="1"/>
</dbReference>
<reference evidence="9" key="1">
    <citation type="journal article" date="2014" name="Proc. Natl. Acad. Sci. U.S.A.">
        <title>Extensive sampling of basidiomycete genomes demonstrates inadequacy of the white-rot/brown-rot paradigm for wood decay fungi.</title>
        <authorList>
            <person name="Riley R."/>
            <person name="Salamov A.A."/>
            <person name="Brown D.W."/>
            <person name="Nagy L.G."/>
            <person name="Floudas D."/>
            <person name="Held B.W."/>
            <person name="Levasseur A."/>
            <person name="Lombard V."/>
            <person name="Morin E."/>
            <person name="Otillar R."/>
            <person name="Lindquist E.A."/>
            <person name="Sun H."/>
            <person name="LaButti K.M."/>
            <person name="Schmutz J."/>
            <person name="Jabbour D."/>
            <person name="Luo H."/>
            <person name="Baker S.E."/>
            <person name="Pisabarro A.G."/>
            <person name="Walton J.D."/>
            <person name="Blanchette R.A."/>
            <person name="Henrissat B."/>
            <person name="Martin F."/>
            <person name="Cullen D."/>
            <person name="Hibbett D.S."/>
            <person name="Grigoriev I.V."/>
        </authorList>
    </citation>
    <scope>NUCLEOTIDE SEQUENCE [LARGE SCALE GENOMIC DNA]</scope>
    <source>
        <strain evidence="9">FD-172 SS1</strain>
    </source>
</reference>
<dbReference type="PANTHER" id="PTHR42718:SF10">
    <property type="entry name" value="TRANSPORTER, PUTATIVE (AFU_ORTHOLOGUE AFUA_8G06760)-RELATED"/>
    <property type="match status" value="1"/>
</dbReference>
<feature type="transmembrane region" description="Helical" evidence="6">
    <location>
        <begin position="157"/>
        <end position="178"/>
    </location>
</feature>
<proteinExistence type="predicted"/>
<keyword evidence="9" id="KW-1185">Reference proteome</keyword>
<keyword evidence="3 6" id="KW-1133">Transmembrane helix</keyword>
<dbReference type="STRING" id="930990.A0A067LXE9"/>
<feature type="transmembrane region" description="Helical" evidence="6">
    <location>
        <begin position="340"/>
        <end position="358"/>
    </location>
</feature>
<evidence type="ECO:0000256" key="2">
    <source>
        <dbReference type="ARBA" id="ARBA00022692"/>
    </source>
</evidence>
<evidence type="ECO:0000256" key="6">
    <source>
        <dbReference type="SAM" id="Phobius"/>
    </source>
</evidence>
<evidence type="ECO:0000313" key="9">
    <source>
        <dbReference type="Proteomes" id="UP000027195"/>
    </source>
</evidence>
<dbReference type="AlphaFoldDB" id="A0A067LXE9"/>
<feature type="domain" description="Major facilitator superfamily (MFS) profile" evidence="7">
    <location>
        <begin position="33"/>
        <end position="502"/>
    </location>
</feature>
<evidence type="ECO:0000256" key="5">
    <source>
        <dbReference type="SAM" id="MobiDB-lite"/>
    </source>
</evidence>
<feature type="transmembrane region" description="Helical" evidence="6">
    <location>
        <begin position="98"/>
        <end position="117"/>
    </location>
</feature>
<dbReference type="Pfam" id="PF07690">
    <property type="entry name" value="MFS_1"/>
    <property type="match status" value="1"/>
</dbReference>
<dbReference type="Gene3D" id="1.20.1250.20">
    <property type="entry name" value="MFS general substrate transporter like domains"/>
    <property type="match status" value="2"/>
</dbReference>
<dbReference type="InParanoid" id="A0A067LXE9"/>
<feature type="transmembrane region" description="Helical" evidence="6">
    <location>
        <begin position="425"/>
        <end position="449"/>
    </location>
</feature>
<feature type="transmembrane region" description="Helical" evidence="6">
    <location>
        <begin position="228"/>
        <end position="247"/>
    </location>
</feature>
<keyword evidence="4 6" id="KW-0472">Membrane</keyword>
<feature type="transmembrane region" description="Helical" evidence="6">
    <location>
        <begin position="190"/>
        <end position="208"/>
    </location>
</feature>
<dbReference type="PROSITE" id="PS00216">
    <property type="entry name" value="SUGAR_TRANSPORT_1"/>
    <property type="match status" value="1"/>
</dbReference>
<protein>
    <recommendedName>
        <fullName evidence="7">Major facilitator superfamily (MFS) profile domain-containing protein</fullName>
    </recommendedName>
</protein>
<comment type="subcellular location">
    <subcellularLocation>
        <location evidence="1">Membrane</location>
        <topology evidence="1">Multi-pass membrane protein</topology>
    </subcellularLocation>
</comment>
<dbReference type="InterPro" id="IPR011701">
    <property type="entry name" value="MFS"/>
</dbReference>
<dbReference type="InterPro" id="IPR020846">
    <property type="entry name" value="MFS_dom"/>
</dbReference>
<dbReference type="SUPFAM" id="SSF103473">
    <property type="entry name" value="MFS general substrate transporter"/>
    <property type="match status" value="1"/>
</dbReference>
<feature type="transmembrane region" description="Helical" evidence="6">
    <location>
        <begin position="123"/>
        <end position="145"/>
    </location>
</feature>
<feature type="transmembrane region" description="Helical" evidence="6">
    <location>
        <begin position="390"/>
        <end position="413"/>
    </location>
</feature>
<feature type="transmembrane region" description="Helical" evidence="6">
    <location>
        <begin position="259"/>
        <end position="277"/>
    </location>
</feature>
<dbReference type="HOGENOM" id="CLU_000960_27_0_1"/>
<evidence type="ECO:0000256" key="4">
    <source>
        <dbReference type="ARBA" id="ARBA00023136"/>
    </source>
</evidence>
<feature type="transmembrane region" description="Helical" evidence="6">
    <location>
        <begin position="31"/>
        <end position="57"/>
    </location>
</feature>
<dbReference type="OrthoDB" id="440755at2759"/>
<dbReference type="FunCoup" id="A0A067LXE9">
    <property type="interactions" value="24"/>
</dbReference>
<dbReference type="EMBL" id="KL198096">
    <property type="protein sequence ID" value="KDQ08068.1"/>
    <property type="molecule type" value="Genomic_DNA"/>
</dbReference>
<dbReference type="GO" id="GO:0022857">
    <property type="term" value="F:transmembrane transporter activity"/>
    <property type="evidence" value="ECO:0007669"/>
    <property type="project" value="InterPro"/>
</dbReference>
<feature type="transmembrane region" description="Helical" evidence="6">
    <location>
        <begin position="478"/>
        <end position="498"/>
    </location>
</feature>
<feature type="transmembrane region" description="Helical" evidence="6">
    <location>
        <begin position="365"/>
        <end position="384"/>
    </location>
</feature>
<evidence type="ECO:0000256" key="1">
    <source>
        <dbReference type="ARBA" id="ARBA00004141"/>
    </source>
</evidence>
<sequence>MNKDACPSPSTPTSPGLPSPSPPPMPPSTKYLMIFSVAGSALLPTFQSGCLTVALPTIQKSLNIDEANLQWPLTAYSLTYGCFLLLSGRLADIFGRRLLFLLGNIWFVIVSIAVAFAPNPTSFIILMALLGLGPATFTPAGVGLFGATFEGETRAKAFAAIGVGQPLGGIMGLVLGGFLCQTAASWRSFFWVQAGCGLVFIVLGWFSLPLDDMPDDDTTAKRVGRIDWVGAFLITTALALFNFSLAGGPSAPQGWRTPYIPVLLCISIILFAGFLWWEHTREKLGKSVMIPLSIFRVRHVGILLAVVLAAWWSFNSIMYFSTLYYQSVLLLNPIQTSLRFIPLAIAGTCLNIAAGFLVSRARPHYLIIGGLLGSSIGAILFAVIDVHASYWSMALLVMILIAGPDLAYCVCNIQVCAAVDKQSQSLAGGLFAATTRIGTSIGLALTSTISTAVSDRFLSGHPSLLASSPSVLLKGYRAAGWVCFAAAAIAIVMTAFGLHNMPIVIEADVESYEMGEGRHKQMPQAHAKLGGEV</sequence>
<accession>A0A067LXE9</accession>
<dbReference type="InterPro" id="IPR005829">
    <property type="entry name" value="Sugar_transporter_CS"/>
</dbReference>